<feature type="compositionally biased region" description="Pro residues" evidence="4">
    <location>
        <begin position="360"/>
        <end position="376"/>
    </location>
</feature>
<keyword evidence="7" id="KW-1185">Reference proteome</keyword>
<sequence length="1747" mass="175840">MSRPNARRRTVAEAEAEEEEWVPSDWDWNPAAMSAQRSKPRMKLSELPREGTPDAEFRAETAIARTEIANPKLGNLPVYNTLKKLDDRGPLTCVVEGCDASLAGLKRYFTRLRICEAHLASPAIVVNGVVSRFCQQCGRFQPLSDFTGKKKSCAARLEIVNARHRERAAQKGQTKRPEPQPPQWQEMPPVWPAIKAEPVDVVKPLLMTAPLAATSGTPPTFASAAAVAAASDASGAAMNRCGSFGGASSAAATPSPLAAAPSAEVAPPASSPEPSGAADSGRPSWPAPMDSASSVPQAPAAAATLPAAATVAPNEPLQRVVTTGGPGLVWYSTRRWTPPPPPGSKAAGSSGPSSSAGAPASPPPALEPARPPPLPQPVYWNQVTTAIRIHTAKDGSAVATVAPPPPEEVRKALLAAEGELYQPVPARSAASAGGSAGGSADATPRAPLLAAGSSAAFIRSPALGDRECRSGDSPPHEPYPASGRRDSADAGSGSGLVARGAAGASPTVSVAGTSGCAAGSGGAAAPARSDGSAHVGLARSPGSPVSGSAGDDRSSRLRGGSVGPELHGAASRAPAVAVSQVAQRISSIMQELAPLIRQAEQITSVGGPDAGPGGPSARPVPDSVFGPAREVMARASRLASVLQQPQPPPTHIGVQSAAAAAPLPLQQLLPPPREPLPPSMSQDMGLQTVGSSAPWGPAYAPPQPGFQRHSSSVPQPPQPPPPPSTHIVVQAAPGQDAVCYMRASSASSVFIRQPLLPAGSRRAALQYMGSDAQHAPPPPQQQLQQMPSYGSYGSMQGPPQPPINGYGGPQYAPPPYSAPPPQAYGPASSAPYGQAPYGHHQPPPQPYANGNGYPYGGYSNGNGPSYGPPPPQQGGWASQAQPAQNQSYGWSSGAAQPHNGSIAQPSNMYDMLDDDAENGILFRLLEEINGEDEPGTNPGNPSNPSAYQQLCAQQSAVEACQERSRTVAQAVQQGVAVHRRGLAQMPYAAAASGAAAWPGMGPNPGSGSGAAVPMDLDRVSIKAMNMQPQELPHNLRSGMGRWLQSAGAEAVQATLRPGCLQLVVDVRRPAAASAAASLADLLIPPHDADQAATDVFRFMGQRLRDTFVQVGDQVLQIRVGEDPVVLGWEEAAEDGGLVGAKMPRIAACSAAAVCAGGEARLQLSGAHLSQPGLKVFARLRGCDVPARLLPASSSGSSSAAAPPGGAEVCVDVPAGCPGLMVVEVGLGHLLGGWWPVLVLPQGCGAAAAELASAMEPSDPAQPDGPRALDRRLVTDLGHVLDTLAAIRAAAAAAAVEAAVAAAAAAEAAAAAAAATSAGSPDASPTAGASPAAALPAATAAAAANGRSASPGSPGSQGGAGAGSTTATSAAGWSYTDTDTLASSGVGSTRLTSRTSATQHAQGAVEMPARPNAAPEPGNGAAPAAAARAADANGAAPAGQPALAPRAPRPAASAAAPSASVVRQALARAARLLLFTVARGLPHLTELLLDAAARLAAALPRPEPSQALAATTTSSAASAAAGPLAAAGLLPQALLPLAVLSGCARVVDALAAFADDVLGEPLRLDLPQGPAGMTLLHLAAVMDDGGAMASHLVASQPWAAWSWLCLRWAPPMLEPPPRTTPPTTTAAAEANGSNQAEANGHANGNGPVVEEPDGVAEAEADAVRLTPGALSLLLGQAAPQRKALGMLVMDAEAQVVVGERSEAEEAAALEAARAGQVAEAAEGVVEAWGRLSASLLEALCGQLAGQQL</sequence>
<dbReference type="EMBL" id="JAEHOE010000006">
    <property type="protein sequence ID" value="KAG2499696.1"/>
    <property type="molecule type" value="Genomic_DNA"/>
</dbReference>
<feature type="compositionally biased region" description="Low complexity" evidence="4">
    <location>
        <begin position="1407"/>
        <end position="1450"/>
    </location>
</feature>
<feature type="region of interest" description="Disordered" evidence="4">
    <location>
        <begin position="770"/>
        <end position="911"/>
    </location>
</feature>
<dbReference type="PANTHER" id="PTHR31251:SF169">
    <property type="entry name" value="SQUAMOSA PROMOTER-BINDING-LIKE PROTEIN 8"/>
    <property type="match status" value="1"/>
</dbReference>
<feature type="compositionally biased region" description="Polar residues" evidence="4">
    <location>
        <begin position="679"/>
        <end position="691"/>
    </location>
</feature>
<evidence type="ECO:0000313" key="6">
    <source>
        <dbReference type="EMBL" id="KAG2499696.1"/>
    </source>
</evidence>
<dbReference type="PANTHER" id="PTHR31251">
    <property type="entry name" value="SQUAMOSA PROMOTER-BINDING-LIKE PROTEIN 4"/>
    <property type="match status" value="1"/>
</dbReference>
<dbReference type="GO" id="GO:0005634">
    <property type="term" value="C:nucleus"/>
    <property type="evidence" value="ECO:0007669"/>
    <property type="project" value="InterPro"/>
</dbReference>
<feature type="region of interest" description="Disordered" evidence="4">
    <location>
        <begin position="330"/>
        <end position="378"/>
    </location>
</feature>
<evidence type="ECO:0000259" key="5">
    <source>
        <dbReference type="PROSITE" id="PS51141"/>
    </source>
</evidence>
<dbReference type="PROSITE" id="PS51141">
    <property type="entry name" value="ZF_SBP"/>
    <property type="match status" value="1"/>
</dbReference>
<accession>A0A835YBQ8</accession>
<feature type="region of interest" description="Disordered" evidence="4">
    <location>
        <begin position="515"/>
        <end position="573"/>
    </location>
</feature>
<feature type="compositionally biased region" description="Polar residues" evidence="4">
    <location>
        <begin position="1381"/>
        <end position="1400"/>
    </location>
</feature>
<dbReference type="InterPro" id="IPR036893">
    <property type="entry name" value="SBP_sf"/>
</dbReference>
<feature type="compositionally biased region" description="Pro residues" evidence="4">
    <location>
        <begin position="811"/>
        <end position="823"/>
    </location>
</feature>
<keyword evidence="3" id="KW-0862">Zinc</keyword>
<dbReference type="Proteomes" id="UP000612055">
    <property type="component" value="Unassembled WGS sequence"/>
</dbReference>
<dbReference type="SUPFAM" id="SSF103612">
    <property type="entry name" value="SBT domain"/>
    <property type="match status" value="1"/>
</dbReference>
<feature type="region of interest" description="Disordered" evidence="4">
    <location>
        <begin position="165"/>
        <end position="187"/>
    </location>
</feature>
<dbReference type="OrthoDB" id="547890at2759"/>
<keyword evidence="1" id="KW-0479">Metal-binding</keyword>
<name>A0A835YBQ8_9CHLO</name>
<feature type="compositionally biased region" description="Pro residues" evidence="4">
    <location>
        <begin position="714"/>
        <end position="724"/>
    </location>
</feature>
<feature type="region of interest" description="Disordered" evidence="4">
    <location>
        <begin position="463"/>
        <end position="500"/>
    </location>
</feature>
<keyword evidence="2" id="KW-0863">Zinc-finger</keyword>
<evidence type="ECO:0000313" key="7">
    <source>
        <dbReference type="Proteomes" id="UP000612055"/>
    </source>
</evidence>
<reference evidence="6" key="1">
    <citation type="journal article" date="2020" name="bioRxiv">
        <title>Comparative genomics of Chlamydomonas.</title>
        <authorList>
            <person name="Craig R.J."/>
            <person name="Hasan A.R."/>
            <person name="Ness R.W."/>
            <person name="Keightley P.D."/>
        </authorList>
    </citation>
    <scope>NUCLEOTIDE SEQUENCE</scope>
    <source>
        <strain evidence="6">CCAP 11/70</strain>
    </source>
</reference>
<feature type="compositionally biased region" description="Low complexity" evidence="4">
    <location>
        <begin position="1344"/>
        <end position="1353"/>
    </location>
</feature>
<feature type="region of interest" description="Disordered" evidence="4">
    <location>
        <begin position="1344"/>
        <end position="1368"/>
    </location>
</feature>
<feature type="domain" description="SBP-type" evidence="5">
    <location>
        <begin position="90"/>
        <end position="167"/>
    </location>
</feature>
<feature type="compositionally biased region" description="Low complexity" evidence="4">
    <location>
        <begin position="873"/>
        <end position="884"/>
    </location>
</feature>
<evidence type="ECO:0000256" key="1">
    <source>
        <dbReference type="ARBA" id="ARBA00022723"/>
    </source>
</evidence>
<feature type="region of interest" description="Disordered" evidence="4">
    <location>
        <begin position="1381"/>
        <end position="1450"/>
    </location>
</feature>
<evidence type="ECO:0000256" key="2">
    <source>
        <dbReference type="ARBA" id="ARBA00022771"/>
    </source>
</evidence>
<feature type="compositionally biased region" description="Pro residues" evidence="4">
    <location>
        <begin position="669"/>
        <end position="678"/>
    </location>
</feature>
<dbReference type="GO" id="GO:0003677">
    <property type="term" value="F:DNA binding"/>
    <property type="evidence" value="ECO:0007669"/>
    <property type="project" value="InterPro"/>
</dbReference>
<dbReference type="InterPro" id="IPR004333">
    <property type="entry name" value="SBP_dom"/>
</dbReference>
<feature type="region of interest" description="Disordered" evidence="4">
    <location>
        <begin position="246"/>
        <end position="300"/>
    </location>
</feature>
<evidence type="ECO:0000256" key="4">
    <source>
        <dbReference type="SAM" id="MobiDB-lite"/>
    </source>
</evidence>
<dbReference type="Gene3D" id="4.10.1100.10">
    <property type="entry name" value="Transcription factor, SBP-box domain"/>
    <property type="match status" value="1"/>
</dbReference>
<dbReference type="GO" id="GO:0008270">
    <property type="term" value="F:zinc ion binding"/>
    <property type="evidence" value="ECO:0007669"/>
    <property type="project" value="UniProtKB-KW"/>
</dbReference>
<dbReference type="Pfam" id="PF03110">
    <property type="entry name" value="SBP"/>
    <property type="match status" value="1"/>
</dbReference>
<gene>
    <name evidence="6" type="ORF">HYH03_002631</name>
</gene>
<feature type="compositionally biased region" description="Low complexity" evidence="4">
    <location>
        <begin position="246"/>
        <end position="281"/>
    </location>
</feature>
<feature type="region of interest" description="Disordered" evidence="4">
    <location>
        <begin position="667"/>
        <end position="728"/>
    </location>
</feature>
<feature type="compositionally biased region" description="Polar residues" evidence="4">
    <location>
        <begin position="885"/>
        <end position="907"/>
    </location>
</feature>
<feature type="compositionally biased region" description="Low complexity" evidence="4">
    <location>
        <begin position="824"/>
        <end position="840"/>
    </location>
</feature>
<protein>
    <recommendedName>
        <fullName evidence="5">SBP-type domain-containing protein</fullName>
    </recommendedName>
</protein>
<evidence type="ECO:0000256" key="3">
    <source>
        <dbReference type="ARBA" id="ARBA00022833"/>
    </source>
</evidence>
<comment type="caution">
    <text evidence="6">The sequence shown here is derived from an EMBL/GenBank/DDBJ whole genome shotgun (WGS) entry which is preliminary data.</text>
</comment>
<feature type="compositionally biased region" description="Low complexity" evidence="4">
    <location>
        <begin position="344"/>
        <end position="359"/>
    </location>
</feature>
<proteinExistence type="predicted"/>
<organism evidence="6 7">
    <name type="scientific">Edaphochlamys debaryana</name>
    <dbReference type="NCBI Taxonomy" id="47281"/>
    <lineage>
        <taxon>Eukaryota</taxon>
        <taxon>Viridiplantae</taxon>
        <taxon>Chlorophyta</taxon>
        <taxon>core chlorophytes</taxon>
        <taxon>Chlorophyceae</taxon>
        <taxon>CS clade</taxon>
        <taxon>Chlamydomonadales</taxon>
        <taxon>Chlamydomonadales incertae sedis</taxon>
        <taxon>Edaphochlamys</taxon>
    </lineage>
</organism>
<feature type="compositionally biased region" description="Low complexity" evidence="4">
    <location>
        <begin position="515"/>
        <end position="533"/>
    </location>
</feature>
<dbReference type="InterPro" id="IPR044817">
    <property type="entry name" value="SBP-like"/>
</dbReference>